<evidence type="ECO:0000313" key="10">
    <source>
        <dbReference type="EMBL" id="KAL3418605.1"/>
    </source>
</evidence>
<dbReference type="Gene3D" id="1.25.40.10">
    <property type="entry name" value="Tetratricopeptide repeat domain"/>
    <property type="match status" value="1"/>
</dbReference>
<evidence type="ECO:0000256" key="2">
    <source>
        <dbReference type="ARBA" id="ARBA00004496"/>
    </source>
</evidence>
<dbReference type="InterPro" id="IPR024111">
    <property type="entry name" value="PEX5/PEX5L"/>
</dbReference>
<keyword evidence="11" id="KW-1185">Reference proteome</keyword>
<keyword evidence="5" id="KW-0677">Repeat</keyword>
<reference evidence="10 11" key="1">
    <citation type="submission" date="2024-06" db="EMBL/GenBank/DDBJ databases">
        <title>Complete genome of Phlyctema vagabunda strain 19-DSS-EL-015.</title>
        <authorList>
            <person name="Fiorenzani C."/>
        </authorList>
    </citation>
    <scope>NUCLEOTIDE SEQUENCE [LARGE SCALE GENOMIC DNA]</scope>
    <source>
        <strain evidence="10 11">19-DSS-EL-015</strain>
    </source>
</reference>
<dbReference type="Pfam" id="PF13414">
    <property type="entry name" value="TPR_11"/>
    <property type="match status" value="1"/>
</dbReference>
<evidence type="ECO:0000256" key="5">
    <source>
        <dbReference type="ARBA" id="ARBA00022737"/>
    </source>
</evidence>
<dbReference type="PANTHER" id="PTHR10130:SF0">
    <property type="entry name" value="GH08708P"/>
    <property type="match status" value="1"/>
</dbReference>
<evidence type="ECO:0000256" key="9">
    <source>
        <dbReference type="SAM" id="MobiDB-lite"/>
    </source>
</evidence>
<dbReference type="SMART" id="SM00028">
    <property type="entry name" value="TPR"/>
    <property type="match status" value="4"/>
</dbReference>
<dbReference type="InterPro" id="IPR011990">
    <property type="entry name" value="TPR-like_helical_dom_sf"/>
</dbReference>
<keyword evidence="7" id="KW-0576">Peroxisome</keyword>
<keyword evidence="10" id="KW-0675">Receptor</keyword>
<dbReference type="InterPro" id="IPR019734">
    <property type="entry name" value="TPR_rpt"/>
</dbReference>
<evidence type="ECO:0000313" key="11">
    <source>
        <dbReference type="Proteomes" id="UP001629113"/>
    </source>
</evidence>
<comment type="subcellular location">
    <subcellularLocation>
        <location evidence="2">Cytoplasm</location>
    </subcellularLocation>
    <subcellularLocation>
        <location evidence="1">Peroxisome</location>
    </subcellularLocation>
</comment>
<comment type="similarity">
    <text evidence="3">Belongs to the peroxisomal targeting signal receptor family.</text>
</comment>
<feature type="compositionally biased region" description="Polar residues" evidence="9">
    <location>
        <begin position="228"/>
        <end position="238"/>
    </location>
</feature>
<evidence type="ECO:0000256" key="4">
    <source>
        <dbReference type="ARBA" id="ARBA00022490"/>
    </source>
</evidence>
<keyword evidence="6 8" id="KW-0802">TPR repeat</keyword>
<evidence type="ECO:0000256" key="6">
    <source>
        <dbReference type="ARBA" id="ARBA00022803"/>
    </source>
</evidence>
<proteinExistence type="inferred from homology"/>
<feature type="region of interest" description="Disordered" evidence="9">
    <location>
        <begin position="204"/>
        <end position="238"/>
    </location>
</feature>
<dbReference type="EMBL" id="JBFCZG010000009">
    <property type="protein sequence ID" value="KAL3418605.1"/>
    <property type="molecule type" value="Genomic_DNA"/>
</dbReference>
<keyword evidence="4" id="KW-0963">Cytoplasm</keyword>
<protein>
    <submittedName>
        <fullName evidence="10">Peroxisomal targeting signal receptor</fullName>
    </submittedName>
</protein>
<dbReference type="SUPFAM" id="SSF48452">
    <property type="entry name" value="TPR-like"/>
    <property type="match status" value="1"/>
</dbReference>
<evidence type="ECO:0000256" key="8">
    <source>
        <dbReference type="PROSITE-ProRule" id="PRU00339"/>
    </source>
</evidence>
<dbReference type="PROSITE" id="PS50005">
    <property type="entry name" value="TPR"/>
    <property type="match status" value="3"/>
</dbReference>
<gene>
    <name evidence="10" type="ORF">PVAG01_10321</name>
</gene>
<sequence length="565" mass="63655">MALCSSSRNPVGLFSKHIQNDRSLHTDRLVFKQSTNREGIREAGYRRGQFTDDDFGQFNDRQGCQPRFEQQQMILGLDVQSSPQTTTKGYSIRNGWVSEYSKTGNGSTESLMSYTQGQNYGESTKDGTRIQTRRTTYKQKAGGQPGLVFPAPHKYSQYGRHEGYGINRIVAPLRIKETIAQPEIRDIDWEAAFSQLEQVNQMSKLSTSEELEQEQHTSSEPSWKECSSAESSQSTVSGEKTKYTYCEENPFHSSHDPFIEGMEIVQKHGNLTFAALAFEAATVRDPAKLEAWKMLGTVLADNEQEGKAILAFKKALELNSDESVIPLRLAICYTNEGQPHAACDSLEEWLWSRYPQVTPSTKVTETKLSQRYTHLKDLYIRAAQLCPTGENMDPNVQVALGILFFSTREYEQAADCFAAAIAFTSSMDRETDQLHLLHNHYGACVGNMSRHDEAISAYQQALELKPNYSRAHYNLGAAYLGQGNPRAGAQTLVQRLHADMMHIVPVGTSHGRLQEMRATKEGDDEVTHDVHEALRRCCYAISRDDLAEQVRPGMDLRAFERELDF</sequence>
<evidence type="ECO:0000256" key="1">
    <source>
        <dbReference type="ARBA" id="ARBA00004275"/>
    </source>
</evidence>
<dbReference type="Pfam" id="PF13432">
    <property type="entry name" value="TPR_16"/>
    <property type="match status" value="1"/>
</dbReference>
<dbReference type="Proteomes" id="UP001629113">
    <property type="component" value="Unassembled WGS sequence"/>
</dbReference>
<comment type="caution">
    <text evidence="10">The sequence shown here is derived from an EMBL/GenBank/DDBJ whole genome shotgun (WGS) entry which is preliminary data.</text>
</comment>
<feature type="repeat" description="TPR" evidence="8">
    <location>
        <begin position="435"/>
        <end position="468"/>
    </location>
</feature>
<evidence type="ECO:0000256" key="7">
    <source>
        <dbReference type="ARBA" id="ARBA00023140"/>
    </source>
</evidence>
<accession>A0ABR4P5L9</accession>
<dbReference type="PANTHER" id="PTHR10130">
    <property type="entry name" value="PEROXISOMAL TARGETING SIGNAL 1 RECEPTOR PEX5"/>
    <property type="match status" value="1"/>
</dbReference>
<feature type="repeat" description="TPR" evidence="8">
    <location>
        <begin position="394"/>
        <end position="427"/>
    </location>
</feature>
<organism evidence="10 11">
    <name type="scientific">Phlyctema vagabunda</name>
    <dbReference type="NCBI Taxonomy" id="108571"/>
    <lineage>
        <taxon>Eukaryota</taxon>
        <taxon>Fungi</taxon>
        <taxon>Dikarya</taxon>
        <taxon>Ascomycota</taxon>
        <taxon>Pezizomycotina</taxon>
        <taxon>Leotiomycetes</taxon>
        <taxon>Helotiales</taxon>
        <taxon>Dermateaceae</taxon>
        <taxon>Phlyctema</taxon>
    </lineage>
</organism>
<evidence type="ECO:0000256" key="3">
    <source>
        <dbReference type="ARBA" id="ARBA00005348"/>
    </source>
</evidence>
<name>A0ABR4P5L9_9HELO</name>
<feature type="repeat" description="TPR" evidence="8">
    <location>
        <begin position="289"/>
        <end position="322"/>
    </location>
</feature>